<dbReference type="InterPro" id="IPR003342">
    <property type="entry name" value="ArnT-like_N"/>
</dbReference>
<keyword evidence="7 15" id="KW-0812">Transmembrane</keyword>
<evidence type="ECO:0000256" key="15">
    <source>
        <dbReference type="RuleBase" id="RU367007"/>
    </source>
</evidence>
<feature type="transmembrane region" description="Helical" evidence="15">
    <location>
        <begin position="66"/>
        <end position="84"/>
    </location>
</feature>
<keyword evidence="10 15" id="KW-1133">Transmembrane helix</keyword>
<evidence type="ECO:0000313" key="19">
    <source>
        <dbReference type="Proteomes" id="UP000242381"/>
    </source>
</evidence>
<feature type="region of interest" description="Disordered" evidence="16">
    <location>
        <begin position="751"/>
        <end position="816"/>
    </location>
</feature>
<evidence type="ECO:0000256" key="1">
    <source>
        <dbReference type="ARBA" id="ARBA00004477"/>
    </source>
</evidence>
<evidence type="ECO:0000259" key="17">
    <source>
        <dbReference type="PROSITE" id="PS50919"/>
    </source>
</evidence>
<dbReference type="GO" id="GO:0004169">
    <property type="term" value="F:dolichyl-phosphate-mannose-protein mannosyltransferase activity"/>
    <property type="evidence" value="ECO:0007669"/>
    <property type="project" value="UniProtKB-UniRule"/>
</dbReference>
<comment type="similarity">
    <text evidence="3 15">Belongs to the glycosyltransferase 39 family.</text>
</comment>
<evidence type="ECO:0000256" key="14">
    <source>
        <dbReference type="ARBA" id="ARBA00045102"/>
    </source>
</evidence>
<evidence type="ECO:0000256" key="16">
    <source>
        <dbReference type="SAM" id="MobiDB-lite"/>
    </source>
</evidence>
<evidence type="ECO:0000256" key="11">
    <source>
        <dbReference type="ARBA" id="ARBA00023136"/>
    </source>
</evidence>
<evidence type="ECO:0000256" key="3">
    <source>
        <dbReference type="ARBA" id="ARBA00007222"/>
    </source>
</evidence>
<evidence type="ECO:0000256" key="8">
    <source>
        <dbReference type="ARBA" id="ARBA00022737"/>
    </source>
</evidence>
<comment type="catalytic activity">
    <reaction evidence="14 15">
        <text>a di-trans,poly-cis-dolichyl beta-D-mannosyl phosphate + L-seryl-[protein] = 3-O-(alpha-D-mannosyl)-L-seryl-[protein] + a di-trans,poly-cis-dolichyl phosphate + H(+)</text>
        <dbReference type="Rhea" id="RHEA:17377"/>
        <dbReference type="Rhea" id="RHEA-COMP:9863"/>
        <dbReference type="Rhea" id="RHEA-COMP:13546"/>
        <dbReference type="Rhea" id="RHEA-COMP:19498"/>
        <dbReference type="Rhea" id="RHEA-COMP:19501"/>
        <dbReference type="ChEBI" id="CHEBI:15378"/>
        <dbReference type="ChEBI" id="CHEBI:29999"/>
        <dbReference type="ChEBI" id="CHEBI:57683"/>
        <dbReference type="ChEBI" id="CHEBI:58211"/>
        <dbReference type="ChEBI" id="CHEBI:137321"/>
        <dbReference type="EC" id="2.4.1.109"/>
    </reaction>
</comment>
<comment type="pathway">
    <text evidence="2 15">Protein modification; protein glycosylation.</text>
</comment>
<dbReference type="UniPathway" id="UPA00378"/>
<dbReference type="InterPro" id="IPR036300">
    <property type="entry name" value="MIR_dom_sf"/>
</dbReference>
<feature type="non-terminal residue" evidence="18">
    <location>
        <position position="830"/>
    </location>
</feature>
<dbReference type="OMA" id="DENNWWR"/>
<evidence type="ECO:0000256" key="9">
    <source>
        <dbReference type="ARBA" id="ARBA00022824"/>
    </source>
</evidence>
<evidence type="ECO:0000256" key="13">
    <source>
        <dbReference type="ARBA" id="ARBA00045085"/>
    </source>
</evidence>
<evidence type="ECO:0000256" key="4">
    <source>
        <dbReference type="ARBA" id="ARBA00012839"/>
    </source>
</evidence>
<evidence type="ECO:0000313" key="18">
    <source>
        <dbReference type="EMBL" id="ORE14449.1"/>
    </source>
</evidence>
<feature type="transmembrane region" description="Helical" evidence="15">
    <location>
        <begin position="151"/>
        <end position="169"/>
    </location>
</feature>
<dbReference type="EC" id="2.4.1.109" evidence="4 15"/>
<dbReference type="Pfam" id="PF02815">
    <property type="entry name" value="MIR"/>
    <property type="match status" value="1"/>
</dbReference>
<dbReference type="SUPFAM" id="SSF82109">
    <property type="entry name" value="MIR domain"/>
    <property type="match status" value="1"/>
</dbReference>
<feature type="transmembrane region" description="Helical" evidence="15">
    <location>
        <begin position="105"/>
        <end position="121"/>
    </location>
</feature>
<feature type="compositionally biased region" description="Acidic residues" evidence="16">
    <location>
        <begin position="751"/>
        <end position="779"/>
    </location>
</feature>
<comment type="function">
    <text evidence="15">Transfers mannose from Dol-P-mannose to Ser or Thr residues on proteins.</text>
</comment>
<keyword evidence="6 15" id="KW-0808">Transferase</keyword>
<dbReference type="PANTHER" id="PTHR10050">
    <property type="entry name" value="DOLICHYL-PHOSPHATE-MANNOSE--PROTEIN MANNOSYLTRANSFERASE"/>
    <property type="match status" value="1"/>
</dbReference>
<name>A0A1X0RR25_RHIZD</name>
<feature type="transmembrane region" description="Helical" evidence="15">
    <location>
        <begin position="554"/>
        <end position="575"/>
    </location>
</feature>
<sequence>MASSEIRSRSNPYDKWIALVLFILAIPVRFKNISFPSQVVFDEVHFGKYAAYYIKQSYFFDVHPPLAKLLITFIAWICGFNGSFEFEEIGMEYPNTVPFVQMRTFGALFGALVIPLAYLTIRGCGHSNMAAIAAAIAICFENGLVANNRLILLDSYLLFFTAFTIFAYTKFYQSRAFKREWWQWLLLTGVGIGCSFTSKWVGLFTMATVGLSTIKQLWYIWGNLQVTKSQFTAHFIFRFIGLFILPIILYISCFYIHFAILTQPGPGDTFMTVEFQNELKGIDPVEEPVPIVYGSLITIRHLESVNGYLHSHKSYYPEGSQQQQITLYPFRDDNNWWRILKANETEQELIPDILANDNKTWLQYVRHGDLVRLEHVETAPRKLHSHDVAAPVTDTTYHKEVSGYGFPDFEGDSNDFWKVEIEDGDKLEARKVSFRLYHPNQSCRLYSNMERLPDWGFQQLEVSCIVEGTKPKTLWKVDQHENDLLPDSVPRVLEPRPSFYEKFIYLQKKMWTVNKDLTDTHPYESRPSAWPVLLSGIAFWSKDTRQIILLGNPLIYWVSTVSVFNFLILAAFFQLRDKRGYHDHFGGQRQFYENSAGFFVAAWAIHYLPFYFMKRQLFLHHYMPSLYFAVLTMGVGIDLVTRKVAVKAKPLVLVVITAAIIYTYLIYAPITYGETWSLDECQRAESLGKWQLDCGRYAVKMHPVSVKQEEVEVEEEEWVVTPTEPLFESQYEEMEYEEMEYEEMEYEDMEYEEDDPTATLDDDEEDLDDEPTELPEAYEPEPQFVNGTELVAGDDDDEDEWPRTVYGTDPDAEEEDAPVEIKDIPLTRHI</sequence>
<feature type="domain" description="MIR" evidence="17">
    <location>
        <begin position="288"/>
        <end position="342"/>
    </location>
</feature>
<evidence type="ECO:0000256" key="6">
    <source>
        <dbReference type="ARBA" id="ARBA00022679"/>
    </source>
</evidence>
<comment type="catalytic activity">
    <reaction evidence="13 15">
        <text>a di-trans,poly-cis-dolichyl beta-D-mannosyl phosphate + L-threonyl-[protein] = 3-O-(alpha-D-mannosyl)-L-threonyl-[protein] + a di-trans,poly-cis-dolichyl phosphate + H(+)</text>
        <dbReference type="Rhea" id="RHEA:53396"/>
        <dbReference type="Rhea" id="RHEA-COMP:11060"/>
        <dbReference type="Rhea" id="RHEA-COMP:13547"/>
        <dbReference type="Rhea" id="RHEA-COMP:19498"/>
        <dbReference type="Rhea" id="RHEA-COMP:19501"/>
        <dbReference type="ChEBI" id="CHEBI:15378"/>
        <dbReference type="ChEBI" id="CHEBI:30013"/>
        <dbReference type="ChEBI" id="CHEBI:57683"/>
        <dbReference type="ChEBI" id="CHEBI:58211"/>
        <dbReference type="ChEBI" id="CHEBI:137323"/>
        <dbReference type="EC" id="2.4.1.109"/>
    </reaction>
</comment>
<gene>
    <name evidence="18" type="ORF">BCV71DRAFT_204813</name>
</gene>
<keyword evidence="5 15" id="KW-0328">Glycosyltransferase</keyword>
<keyword evidence="9 15" id="KW-0256">Endoplasmic reticulum</keyword>
<feature type="transmembrane region" description="Helical" evidence="15">
    <location>
        <begin position="596"/>
        <end position="613"/>
    </location>
</feature>
<keyword evidence="11 15" id="KW-0472">Membrane</keyword>
<proteinExistence type="inferred from homology"/>
<dbReference type="Proteomes" id="UP000242381">
    <property type="component" value="Unassembled WGS sequence"/>
</dbReference>
<feature type="transmembrane region" description="Helical" evidence="15">
    <location>
        <begin position="235"/>
        <end position="258"/>
    </location>
</feature>
<dbReference type="AlphaFoldDB" id="A0A1X0RR25"/>
<feature type="transmembrane region" description="Helical" evidence="15">
    <location>
        <begin position="181"/>
        <end position="214"/>
    </location>
</feature>
<protein>
    <recommendedName>
        <fullName evidence="4 15">Dolichyl-phosphate-mannose--protein mannosyltransferase</fullName>
        <ecNumber evidence="4 15">2.4.1.109</ecNumber>
    </recommendedName>
</protein>
<dbReference type="PROSITE" id="PS50919">
    <property type="entry name" value="MIR"/>
    <property type="match status" value="3"/>
</dbReference>
<feature type="domain" description="MIR" evidence="17">
    <location>
        <begin position="424"/>
        <end position="480"/>
    </location>
</feature>
<feature type="transmembrane region" description="Helical" evidence="15">
    <location>
        <begin position="619"/>
        <end position="639"/>
    </location>
</feature>
<dbReference type="Pfam" id="PF16192">
    <property type="entry name" value="PMT_4TMC"/>
    <property type="match status" value="1"/>
</dbReference>
<keyword evidence="12" id="KW-0325">Glycoprotein</keyword>
<dbReference type="InterPro" id="IPR016093">
    <property type="entry name" value="MIR_motif"/>
</dbReference>
<dbReference type="InterPro" id="IPR032421">
    <property type="entry name" value="PMT_4TMC"/>
</dbReference>
<dbReference type="PANTHER" id="PTHR10050:SF50">
    <property type="entry name" value="DOLICHYL-PHOSPHATE-MANNOSE--PROTEIN MANNOSYLTRANSFERASE 1-RELATED"/>
    <property type="match status" value="1"/>
</dbReference>
<organism evidence="18 19">
    <name type="scientific">Rhizopus microsporus</name>
    <dbReference type="NCBI Taxonomy" id="58291"/>
    <lineage>
        <taxon>Eukaryota</taxon>
        <taxon>Fungi</taxon>
        <taxon>Fungi incertae sedis</taxon>
        <taxon>Mucoromycota</taxon>
        <taxon>Mucoromycotina</taxon>
        <taxon>Mucoromycetes</taxon>
        <taxon>Mucorales</taxon>
        <taxon>Mucorineae</taxon>
        <taxon>Rhizopodaceae</taxon>
        <taxon>Rhizopus</taxon>
    </lineage>
</organism>
<dbReference type="VEuPathDB" id="FungiDB:BCV72DRAFT_337319"/>
<accession>A0A1X0RR25</accession>
<dbReference type="Gene3D" id="2.80.10.50">
    <property type="match status" value="1"/>
</dbReference>
<reference evidence="18 19" key="1">
    <citation type="journal article" date="2016" name="Proc. Natl. Acad. Sci. U.S.A.">
        <title>Lipid metabolic changes in an early divergent fungus govern the establishment of a mutualistic symbiosis with endobacteria.</title>
        <authorList>
            <person name="Lastovetsky O.A."/>
            <person name="Gaspar M.L."/>
            <person name="Mondo S.J."/>
            <person name="LaButti K.M."/>
            <person name="Sandor L."/>
            <person name="Grigoriev I.V."/>
            <person name="Henry S.A."/>
            <person name="Pawlowska T.E."/>
        </authorList>
    </citation>
    <scope>NUCLEOTIDE SEQUENCE [LARGE SCALE GENOMIC DNA]</scope>
    <source>
        <strain evidence="18 19">ATCC 11559</strain>
    </source>
</reference>
<evidence type="ECO:0000256" key="10">
    <source>
        <dbReference type="ARBA" id="ARBA00022989"/>
    </source>
</evidence>
<dbReference type="GO" id="GO:0005789">
    <property type="term" value="C:endoplasmic reticulum membrane"/>
    <property type="evidence" value="ECO:0007669"/>
    <property type="project" value="UniProtKB-SubCell"/>
</dbReference>
<dbReference type="SMART" id="SM00472">
    <property type="entry name" value="MIR"/>
    <property type="match status" value="3"/>
</dbReference>
<keyword evidence="8" id="KW-0677">Repeat</keyword>
<feature type="transmembrane region" description="Helical" evidence="15">
    <location>
        <begin position="651"/>
        <end position="670"/>
    </location>
</feature>
<evidence type="ECO:0000256" key="2">
    <source>
        <dbReference type="ARBA" id="ARBA00004922"/>
    </source>
</evidence>
<evidence type="ECO:0000256" key="5">
    <source>
        <dbReference type="ARBA" id="ARBA00022676"/>
    </source>
</evidence>
<evidence type="ECO:0000256" key="12">
    <source>
        <dbReference type="ARBA" id="ARBA00023180"/>
    </source>
</evidence>
<dbReference type="InterPro" id="IPR027005">
    <property type="entry name" value="PMT-like"/>
</dbReference>
<comment type="subcellular location">
    <subcellularLocation>
        <location evidence="1 15">Endoplasmic reticulum membrane</location>
        <topology evidence="1 15">Multi-pass membrane protein</topology>
    </subcellularLocation>
</comment>
<feature type="domain" description="MIR" evidence="17">
    <location>
        <begin position="362"/>
        <end position="422"/>
    </location>
</feature>
<dbReference type="Pfam" id="PF02366">
    <property type="entry name" value="PMT"/>
    <property type="match status" value="1"/>
</dbReference>
<dbReference type="EMBL" id="KV921471">
    <property type="protein sequence ID" value="ORE14449.1"/>
    <property type="molecule type" value="Genomic_DNA"/>
</dbReference>
<evidence type="ECO:0000256" key="7">
    <source>
        <dbReference type="ARBA" id="ARBA00022692"/>
    </source>
</evidence>